<reference evidence="4" key="1">
    <citation type="submission" date="2016-10" db="EMBL/GenBank/DDBJ databases">
        <authorList>
            <person name="Varghese N."/>
            <person name="Submissions S."/>
        </authorList>
    </citation>
    <scope>NUCLEOTIDE SEQUENCE [LARGE SCALE GENOMIC DNA]</scope>
    <source>
        <strain evidence="4">CGMCC 4.3530</strain>
    </source>
</reference>
<dbReference type="Proteomes" id="UP000199529">
    <property type="component" value="Unassembled WGS sequence"/>
</dbReference>
<feature type="region of interest" description="Disordered" evidence="1">
    <location>
        <begin position="73"/>
        <end position="183"/>
    </location>
</feature>
<dbReference type="RefSeq" id="WP_093269130.1">
    <property type="nucleotide sequence ID" value="NZ_FNOK01000024.1"/>
</dbReference>
<protein>
    <recommendedName>
        <fullName evidence="5">Small secreted domain</fullName>
    </recommendedName>
</protein>
<accession>A0A1H3IX89</accession>
<feature type="compositionally biased region" description="Low complexity" evidence="1">
    <location>
        <begin position="148"/>
        <end position="164"/>
    </location>
</feature>
<feature type="compositionally biased region" description="Pro residues" evidence="1">
    <location>
        <begin position="90"/>
        <end position="112"/>
    </location>
</feature>
<name>A0A1H3IX89_9PSEU</name>
<proteinExistence type="predicted"/>
<dbReference type="AlphaFoldDB" id="A0A1H3IX89"/>
<keyword evidence="4" id="KW-1185">Reference proteome</keyword>
<evidence type="ECO:0000313" key="4">
    <source>
        <dbReference type="Proteomes" id="UP000199529"/>
    </source>
</evidence>
<keyword evidence="2" id="KW-0732">Signal</keyword>
<dbReference type="OrthoDB" id="3432339at2"/>
<sequence>MRSVRKTACRAVVLAAGAGMLVGGTPALADSADNDGINIGNDNNLSVLPVQLCGNNVGVLGAVVPIGSPQSSECTNAPIADHPGADEPPAAEPPAAEPPAAEPPAAGPPVGEPPAAGRPADEPPVGQPPAEQPPASGPPAGKPPVVKPPSSGTTPSTGSQGGAADLPVAPTPVAVEGHHAVTG</sequence>
<gene>
    <name evidence="3" type="ORF">SAMN05216215_102440</name>
</gene>
<evidence type="ECO:0000256" key="1">
    <source>
        <dbReference type="SAM" id="MobiDB-lite"/>
    </source>
</evidence>
<feature type="signal peptide" evidence="2">
    <location>
        <begin position="1"/>
        <end position="29"/>
    </location>
</feature>
<evidence type="ECO:0008006" key="5">
    <source>
        <dbReference type="Google" id="ProtNLM"/>
    </source>
</evidence>
<feature type="chain" id="PRO_5011667817" description="Small secreted domain" evidence="2">
    <location>
        <begin position="30"/>
        <end position="183"/>
    </location>
</feature>
<dbReference type="STRING" id="418495.SAMN05216215_102440"/>
<feature type="compositionally biased region" description="Pro residues" evidence="1">
    <location>
        <begin position="125"/>
        <end position="147"/>
    </location>
</feature>
<organism evidence="3 4">
    <name type="scientific">Saccharopolyspora shandongensis</name>
    <dbReference type="NCBI Taxonomy" id="418495"/>
    <lineage>
        <taxon>Bacteria</taxon>
        <taxon>Bacillati</taxon>
        <taxon>Actinomycetota</taxon>
        <taxon>Actinomycetes</taxon>
        <taxon>Pseudonocardiales</taxon>
        <taxon>Pseudonocardiaceae</taxon>
        <taxon>Saccharopolyspora</taxon>
    </lineage>
</organism>
<dbReference type="EMBL" id="FNOK01000024">
    <property type="protein sequence ID" value="SDY31909.1"/>
    <property type="molecule type" value="Genomic_DNA"/>
</dbReference>
<evidence type="ECO:0000313" key="3">
    <source>
        <dbReference type="EMBL" id="SDY31909.1"/>
    </source>
</evidence>
<evidence type="ECO:0000256" key="2">
    <source>
        <dbReference type="SAM" id="SignalP"/>
    </source>
</evidence>